<keyword evidence="4" id="KW-1185">Reference proteome</keyword>
<dbReference type="PANTHER" id="PTHR37984">
    <property type="entry name" value="PROTEIN CBG26694"/>
    <property type="match status" value="1"/>
</dbReference>
<feature type="non-terminal residue" evidence="3">
    <location>
        <position position="1"/>
    </location>
</feature>
<feature type="compositionally biased region" description="Basic residues" evidence="1">
    <location>
        <begin position="151"/>
        <end position="172"/>
    </location>
</feature>
<dbReference type="SUPFAM" id="SSF53098">
    <property type="entry name" value="Ribonuclease H-like"/>
    <property type="match status" value="1"/>
</dbReference>
<feature type="domain" description="Integrase catalytic" evidence="2">
    <location>
        <begin position="1"/>
        <end position="128"/>
    </location>
</feature>
<feature type="compositionally biased region" description="Polar residues" evidence="1">
    <location>
        <begin position="122"/>
        <end position="132"/>
    </location>
</feature>
<proteinExistence type="predicted"/>
<name>A0A9N7NG93_STRHE</name>
<feature type="region of interest" description="Disordered" evidence="1">
    <location>
        <begin position="324"/>
        <end position="373"/>
    </location>
</feature>
<organism evidence="3 4">
    <name type="scientific">Striga hermonthica</name>
    <name type="common">Purple witchweed</name>
    <name type="synonym">Buchnera hermonthica</name>
    <dbReference type="NCBI Taxonomy" id="68872"/>
    <lineage>
        <taxon>Eukaryota</taxon>
        <taxon>Viridiplantae</taxon>
        <taxon>Streptophyta</taxon>
        <taxon>Embryophyta</taxon>
        <taxon>Tracheophyta</taxon>
        <taxon>Spermatophyta</taxon>
        <taxon>Magnoliopsida</taxon>
        <taxon>eudicotyledons</taxon>
        <taxon>Gunneridae</taxon>
        <taxon>Pentapetalae</taxon>
        <taxon>asterids</taxon>
        <taxon>lamiids</taxon>
        <taxon>Lamiales</taxon>
        <taxon>Orobanchaceae</taxon>
        <taxon>Buchnereae</taxon>
        <taxon>Striga</taxon>
    </lineage>
</organism>
<dbReference type="InterPro" id="IPR036397">
    <property type="entry name" value="RNaseH_sf"/>
</dbReference>
<sequence length="385" mass="41556">VAHFLPVSMKMSLDKLAEIYTRGIIRLHGVPITIVSDRDPRFVSRFWHSLHEAMGTKLEFSSAYHPETDGQSERTIQTLEDMLRALVVDRGAKWESFLPYAEFASSVAAGSQPSPADRNPSRRTLSRISQARRQLPAASASDAREVSAAPARRRSAVCSHARPRSVTIRRPRISSAPAQCARQSARVQDSVSSTPACVQPASASPRPHRSAAPRARTRPAFTIRCQLPVPASATRTNVPVSDQHPTRTTPAISPLPPDDRDPCTACARAFARNRAPFTSSVFLARVHPAAPHSYACEVSVAARVAFTRAPSSPATRCRAYLPSPAIRSPTVHPSTPNADRVLTTRSRASPPDARLSPVRPSITPDQSSASTTTSLSLTAGALLPL</sequence>
<feature type="compositionally biased region" description="Polar residues" evidence="1">
    <location>
        <begin position="331"/>
        <end position="347"/>
    </location>
</feature>
<reference evidence="3" key="1">
    <citation type="submission" date="2019-12" db="EMBL/GenBank/DDBJ databases">
        <authorList>
            <person name="Scholes J."/>
        </authorList>
    </citation>
    <scope>NUCLEOTIDE SEQUENCE</scope>
</reference>
<evidence type="ECO:0000313" key="4">
    <source>
        <dbReference type="Proteomes" id="UP001153555"/>
    </source>
</evidence>
<feature type="compositionally biased region" description="Polar residues" evidence="1">
    <location>
        <begin position="181"/>
        <end position="196"/>
    </location>
</feature>
<protein>
    <recommendedName>
        <fullName evidence="2">Integrase catalytic domain-containing protein</fullName>
    </recommendedName>
</protein>
<evidence type="ECO:0000256" key="1">
    <source>
        <dbReference type="SAM" id="MobiDB-lite"/>
    </source>
</evidence>
<comment type="caution">
    <text evidence="3">The sequence shown here is derived from an EMBL/GenBank/DDBJ whole genome shotgun (WGS) entry which is preliminary data.</text>
</comment>
<dbReference type="PROSITE" id="PS50994">
    <property type="entry name" value="INTEGRASE"/>
    <property type="match status" value="1"/>
</dbReference>
<accession>A0A9N7NG93</accession>
<gene>
    <name evidence="3" type="ORF">SHERM_25452</name>
</gene>
<dbReference type="InterPro" id="IPR001584">
    <property type="entry name" value="Integrase_cat-core"/>
</dbReference>
<dbReference type="GO" id="GO:0015074">
    <property type="term" value="P:DNA integration"/>
    <property type="evidence" value="ECO:0007669"/>
    <property type="project" value="InterPro"/>
</dbReference>
<feature type="region of interest" description="Disordered" evidence="1">
    <location>
        <begin position="108"/>
        <end position="215"/>
    </location>
</feature>
<dbReference type="InterPro" id="IPR050951">
    <property type="entry name" value="Retrovirus_Pol_polyprotein"/>
</dbReference>
<dbReference type="InterPro" id="IPR012337">
    <property type="entry name" value="RNaseH-like_sf"/>
</dbReference>
<evidence type="ECO:0000313" key="3">
    <source>
        <dbReference type="EMBL" id="CAA0829971.1"/>
    </source>
</evidence>
<feature type="region of interest" description="Disordered" evidence="1">
    <location>
        <begin position="234"/>
        <end position="259"/>
    </location>
</feature>
<evidence type="ECO:0000259" key="2">
    <source>
        <dbReference type="PROSITE" id="PS50994"/>
    </source>
</evidence>
<dbReference type="PANTHER" id="PTHR37984:SF5">
    <property type="entry name" value="PROTEIN NYNRIN-LIKE"/>
    <property type="match status" value="1"/>
</dbReference>
<dbReference type="AlphaFoldDB" id="A0A9N7NG93"/>
<dbReference type="Proteomes" id="UP001153555">
    <property type="component" value="Unassembled WGS sequence"/>
</dbReference>
<feature type="compositionally biased region" description="Basic residues" evidence="1">
    <location>
        <begin position="206"/>
        <end position="215"/>
    </location>
</feature>
<dbReference type="EMBL" id="CACSLK010027795">
    <property type="protein sequence ID" value="CAA0829971.1"/>
    <property type="molecule type" value="Genomic_DNA"/>
</dbReference>
<feature type="non-terminal residue" evidence="3">
    <location>
        <position position="385"/>
    </location>
</feature>
<dbReference type="Gene3D" id="3.30.420.10">
    <property type="entry name" value="Ribonuclease H-like superfamily/Ribonuclease H"/>
    <property type="match status" value="1"/>
</dbReference>
<dbReference type="GO" id="GO:0003676">
    <property type="term" value="F:nucleic acid binding"/>
    <property type="evidence" value="ECO:0007669"/>
    <property type="project" value="InterPro"/>
</dbReference>